<reference evidence="2" key="1">
    <citation type="submission" date="2012-07" db="EMBL/GenBank/DDBJ databases">
        <title>Genome of the Chinese tree shrew, a rising model animal genetically related to primates.</title>
        <authorList>
            <person name="Zhang G."/>
            <person name="Fan Y."/>
            <person name="Yao Y."/>
            <person name="Huang Z."/>
        </authorList>
    </citation>
    <scope>NUCLEOTIDE SEQUENCE [LARGE SCALE GENOMIC DNA]</scope>
</reference>
<reference evidence="2" key="2">
    <citation type="journal article" date="2013" name="Nat. Commun.">
        <title>Genome of the Chinese tree shrew.</title>
        <authorList>
            <person name="Fan Y."/>
            <person name="Huang Z.Y."/>
            <person name="Cao C.C."/>
            <person name="Chen C.S."/>
            <person name="Chen Y.X."/>
            <person name="Fan D.D."/>
            <person name="He J."/>
            <person name="Hou H.L."/>
            <person name="Hu L."/>
            <person name="Hu X.T."/>
            <person name="Jiang X.T."/>
            <person name="Lai R."/>
            <person name="Lang Y.S."/>
            <person name="Liang B."/>
            <person name="Liao S.G."/>
            <person name="Mu D."/>
            <person name="Ma Y.Y."/>
            <person name="Niu Y.Y."/>
            <person name="Sun X.Q."/>
            <person name="Xia J.Q."/>
            <person name="Xiao J."/>
            <person name="Xiong Z.Q."/>
            <person name="Xu L."/>
            <person name="Yang L."/>
            <person name="Zhang Y."/>
            <person name="Zhao W."/>
            <person name="Zhao X.D."/>
            <person name="Zheng Y.T."/>
            <person name="Zhou J.M."/>
            <person name="Zhu Y.B."/>
            <person name="Zhang G.J."/>
            <person name="Wang J."/>
            <person name="Yao Y.G."/>
        </authorList>
    </citation>
    <scope>NUCLEOTIDE SEQUENCE [LARGE SCALE GENOMIC DNA]</scope>
</reference>
<accession>L9JCW6</accession>
<dbReference type="InParanoid" id="L9JCW6"/>
<evidence type="ECO:0000313" key="1">
    <source>
        <dbReference type="EMBL" id="ELW48198.1"/>
    </source>
</evidence>
<dbReference type="AlphaFoldDB" id="L9JCW6"/>
<protein>
    <submittedName>
        <fullName evidence="1">Uncharacterized protein</fullName>
    </submittedName>
</protein>
<gene>
    <name evidence="1" type="ORF">TREES_T100000927</name>
</gene>
<keyword evidence="2" id="KW-1185">Reference proteome</keyword>
<proteinExistence type="predicted"/>
<name>L9JCW6_TUPCH</name>
<organism evidence="1 2">
    <name type="scientific">Tupaia chinensis</name>
    <name type="common">Chinese tree shrew</name>
    <name type="synonym">Tupaia belangeri chinensis</name>
    <dbReference type="NCBI Taxonomy" id="246437"/>
    <lineage>
        <taxon>Eukaryota</taxon>
        <taxon>Metazoa</taxon>
        <taxon>Chordata</taxon>
        <taxon>Craniata</taxon>
        <taxon>Vertebrata</taxon>
        <taxon>Euteleostomi</taxon>
        <taxon>Mammalia</taxon>
        <taxon>Eutheria</taxon>
        <taxon>Euarchontoglires</taxon>
        <taxon>Scandentia</taxon>
        <taxon>Tupaiidae</taxon>
        <taxon>Tupaia</taxon>
    </lineage>
</organism>
<evidence type="ECO:0000313" key="2">
    <source>
        <dbReference type="Proteomes" id="UP000011518"/>
    </source>
</evidence>
<dbReference type="EMBL" id="KB321069">
    <property type="protein sequence ID" value="ELW48198.1"/>
    <property type="molecule type" value="Genomic_DNA"/>
</dbReference>
<dbReference type="Proteomes" id="UP000011518">
    <property type="component" value="Unassembled WGS sequence"/>
</dbReference>
<sequence>MGLWKRAAGSLSTRQSLLGWAGLGREPGVERRVHLCLVKLPGGGQREQLQGTILRVESLTSHATAPVEGTMALKSLFWDQFSRDGILGKADLDTLKIPVCSEAQGFRPNLLLRQSARFSAHPGATGEPMRCGRTSLQNGPGLLLPREVLEGHNPWPPPFLRSFERILEDEDKRREIGVFESLTLVPPDPILPLSYITSPGISLPSAWRDPEMRDHCCVMHAHPTPSTGDR</sequence>